<dbReference type="FunFam" id="1.10.3470.10:FF:000002">
    <property type="entry name" value="Zinc ABC transporter permease subunit ZnuB"/>
    <property type="match status" value="1"/>
</dbReference>
<evidence type="ECO:0000313" key="17">
    <source>
        <dbReference type="EMBL" id="SDX67188.1"/>
    </source>
</evidence>
<dbReference type="NCBIfam" id="NF007089">
    <property type="entry name" value="PRK09543.1"/>
    <property type="match status" value="1"/>
</dbReference>
<dbReference type="Pfam" id="PF00950">
    <property type="entry name" value="ABC-3"/>
    <property type="match status" value="1"/>
</dbReference>
<evidence type="ECO:0000313" key="18">
    <source>
        <dbReference type="Proteomes" id="UP000199675"/>
    </source>
</evidence>
<gene>
    <name evidence="16" type="ORF">SAMN04487960_104316</name>
    <name evidence="17" type="ORF">SAMN04487960_1136</name>
</gene>
<keyword evidence="7 14" id="KW-0812">Transmembrane</keyword>
<dbReference type="GO" id="GO:0006829">
    <property type="term" value="P:zinc ion transport"/>
    <property type="evidence" value="ECO:0007669"/>
    <property type="project" value="UniProtKB-KW"/>
</dbReference>
<dbReference type="CDD" id="cd06550">
    <property type="entry name" value="TM_ABC_iron-siderophores_like"/>
    <property type="match status" value="1"/>
</dbReference>
<dbReference type="InterPro" id="IPR037294">
    <property type="entry name" value="ABC_BtuC-like"/>
</dbReference>
<feature type="transmembrane region" description="Helical" evidence="15">
    <location>
        <begin position="59"/>
        <end position="92"/>
    </location>
</feature>
<comment type="function">
    <text evidence="1">Involved in the high-affinity zinc uptake transport system.</text>
</comment>
<feature type="transmembrane region" description="Helical" evidence="15">
    <location>
        <begin position="232"/>
        <end position="252"/>
    </location>
</feature>
<dbReference type="EMBL" id="FNNE01000013">
    <property type="protein sequence ID" value="SDX67188.1"/>
    <property type="molecule type" value="Genomic_DNA"/>
</dbReference>
<feature type="transmembrane region" description="Helical" evidence="15">
    <location>
        <begin position="189"/>
        <end position="220"/>
    </location>
</feature>
<evidence type="ECO:0000256" key="7">
    <source>
        <dbReference type="ARBA" id="ARBA00022692"/>
    </source>
</evidence>
<comment type="subcellular location">
    <subcellularLocation>
        <location evidence="2">Cell inner membrane</location>
        <topology evidence="2">Multi-pass membrane protein</topology>
    </subcellularLocation>
    <subcellularLocation>
        <location evidence="14">Cell membrane</location>
        <topology evidence="14">Multi-pass membrane protein</topology>
    </subcellularLocation>
</comment>
<keyword evidence="10 15" id="KW-1133">Transmembrane helix</keyword>
<feature type="transmembrane region" description="Helical" evidence="15">
    <location>
        <begin position="145"/>
        <end position="164"/>
    </location>
</feature>
<feature type="transmembrane region" description="Helical" evidence="15">
    <location>
        <begin position="23"/>
        <end position="47"/>
    </location>
</feature>
<keyword evidence="18" id="KW-1185">Reference proteome</keyword>
<evidence type="ECO:0000256" key="11">
    <source>
        <dbReference type="ARBA" id="ARBA00023065"/>
    </source>
</evidence>
<dbReference type="Gene3D" id="1.10.3470.10">
    <property type="entry name" value="ABC transporter involved in vitamin B12 uptake, BtuC"/>
    <property type="match status" value="1"/>
</dbReference>
<keyword evidence="12 15" id="KW-0472">Membrane</keyword>
<dbReference type="PANTHER" id="PTHR30477">
    <property type="entry name" value="ABC-TRANSPORTER METAL-BINDING PROTEIN"/>
    <property type="match status" value="1"/>
</dbReference>
<proteinExistence type="inferred from homology"/>
<comment type="similarity">
    <text evidence="3 14">Belongs to the ABC-3 integral membrane protein family.</text>
</comment>
<evidence type="ECO:0000313" key="16">
    <source>
        <dbReference type="EMBL" id="SDW85426.1"/>
    </source>
</evidence>
<dbReference type="Proteomes" id="UP000199675">
    <property type="component" value="Unassembled WGS sequence"/>
</dbReference>
<evidence type="ECO:0000256" key="12">
    <source>
        <dbReference type="ARBA" id="ARBA00023136"/>
    </source>
</evidence>
<keyword evidence="8" id="KW-0862">Zinc</keyword>
<evidence type="ECO:0000256" key="10">
    <source>
        <dbReference type="ARBA" id="ARBA00022989"/>
    </source>
</evidence>
<dbReference type="GO" id="GO:0055085">
    <property type="term" value="P:transmembrane transport"/>
    <property type="evidence" value="ECO:0007669"/>
    <property type="project" value="InterPro"/>
</dbReference>
<feature type="transmembrane region" description="Helical" evidence="15">
    <location>
        <begin position="258"/>
        <end position="277"/>
    </location>
</feature>
<keyword evidence="6" id="KW-0997">Cell inner membrane</keyword>
<evidence type="ECO:0000256" key="9">
    <source>
        <dbReference type="ARBA" id="ARBA00022906"/>
    </source>
</evidence>
<reference evidence="17 18" key="1">
    <citation type="submission" date="2016-10" db="EMBL/GenBank/DDBJ databases">
        <authorList>
            <person name="de Groot N.N."/>
        </authorList>
    </citation>
    <scope>NUCLEOTIDE SEQUENCE [LARGE SCALE GENOMIC DNA]</scope>
    <source>
        <strain evidence="17 18">CGMCC 1.7059</strain>
    </source>
</reference>
<keyword evidence="5" id="KW-1003">Cell membrane</keyword>
<dbReference type="GO" id="GO:0043190">
    <property type="term" value="C:ATP-binding cassette (ABC) transporter complex"/>
    <property type="evidence" value="ECO:0007669"/>
    <property type="project" value="InterPro"/>
</dbReference>
<evidence type="ECO:0000256" key="2">
    <source>
        <dbReference type="ARBA" id="ARBA00004429"/>
    </source>
</evidence>
<keyword evidence="4 14" id="KW-0813">Transport</keyword>
<evidence type="ECO:0000256" key="15">
    <source>
        <dbReference type="SAM" id="Phobius"/>
    </source>
</evidence>
<evidence type="ECO:0000256" key="13">
    <source>
        <dbReference type="ARBA" id="ARBA00040080"/>
    </source>
</evidence>
<evidence type="ECO:0000256" key="5">
    <source>
        <dbReference type="ARBA" id="ARBA00022475"/>
    </source>
</evidence>
<dbReference type="SUPFAM" id="SSF81345">
    <property type="entry name" value="ABC transporter involved in vitamin B12 uptake, BtuC"/>
    <property type="match status" value="1"/>
</dbReference>
<evidence type="ECO:0000256" key="14">
    <source>
        <dbReference type="RuleBase" id="RU003943"/>
    </source>
</evidence>
<dbReference type="PANTHER" id="PTHR30477:SF23">
    <property type="entry name" value="HIGH-AFFINITY ZINC UPTAKE SYSTEM MEMBRANE PROTEIN ZNUB"/>
    <property type="match status" value="1"/>
</dbReference>
<name>A0A1H3DM87_9GAMM</name>
<accession>A0A1H3DM87</accession>
<evidence type="ECO:0000256" key="3">
    <source>
        <dbReference type="ARBA" id="ARBA00008034"/>
    </source>
</evidence>
<feature type="transmembrane region" description="Helical" evidence="15">
    <location>
        <begin position="104"/>
        <end position="124"/>
    </location>
</feature>
<evidence type="ECO:0000256" key="6">
    <source>
        <dbReference type="ARBA" id="ARBA00022519"/>
    </source>
</evidence>
<dbReference type="STRING" id="488533.SAMN04487960_104316"/>
<dbReference type="InterPro" id="IPR001626">
    <property type="entry name" value="ABC_TroCD"/>
</dbReference>
<organism evidence="17 18">
    <name type="scientific">Marinobacter mobilis</name>
    <dbReference type="NCBI Taxonomy" id="488533"/>
    <lineage>
        <taxon>Bacteria</taxon>
        <taxon>Pseudomonadati</taxon>
        <taxon>Pseudomonadota</taxon>
        <taxon>Gammaproteobacteria</taxon>
        <taxon>Pseudomonadales</taxon>
        <taxon>Marinobacteraceae</taxon>
        <taxon>Marinobacter</taxon>
    </lineage>
</organism>
<protein>
    <recommendedName>
        <fullName evidence="13">High-affinity zinc uptake system membrane protein ZnuB</fullName>
    </recommendedName>
</protein>
<evidence type="ECO:0000256" key="1">
    <source>
        <dbReference type="ARBA" id="ARBA00002313"/>
    </source>
</evidence>
<evidence type="ECO:0000256" key="8">
    <source>
        <dbReference type="ARBA" id="ARBA00022833"/>
    </source>
</evidence>
<sequence>MLTTASMRDAVAMALIDSILDDFFWRALIGGLGVALVAGPLGCFVVWRRMAYFGDTLAHSALLGIALGFLFQLPLNLAIAGTCVSLAVVLVMLARSRTLATDTLLGILAHSALAIGLVTLSFMPEVRIDLSGYLFGDLLAISRDDLAWIYGGAAVILVLLQRLWRGLLMATIHEELARVEGFPVERLRLVLMLMFSLVIAVAMKIVGVLLITALLIIPAATARRLATTPERMVLLAMGIGMVAISGGLGLSWFADSPAGPSVVVAAFTMFLLTYSLVRQPRS</sequence>
<evidence type="ECO:0000256" key="4">
    <source>
        <dbReference type="ARBA" id="ARBA00022448"/>
    </source>
</evidence>
<dbReference type="GO" id="GO:0010043">
    <property type="term" value="P:response to zinc ion"/>
    <property type="evidence" value="ECO:0007669"/>
    <property type="project" value="TreeGrafter"/>
</dbReference>
<dbReference type="EMBL" id="FNNE01000004">
    <property type="protein sequence ID" value="SDW85426.1"/>
    <property type="molecule type" value="Genomic_DNA"/>
</dbReference>
<keyword evidence="11" id="KW-0406">Ion transport</keyword>
<keyword evidence="9" id="KW-0864">Zinc transport</keyword>
<dbReference type="AlphaFoldDB" id="A0A1H3DM87"/>